<evidence type="ECO:0000313" key="2">
    <source>
        <dbReference type="EMBL" id="RZT01989.1"/>
    </source>
</evidence>
<reference evidence="2 3" key="1">
    <citation type="submission" date="2019-02" db="EMBL/GenBank/DDBJ databases">
        <title>Genomic Encyclopedia of Type Strains, Phase IV (KMG-IV): sequencing the most valuable type-strain genomes for metagenomic binning, comparative biology and taxonomic classification.</title>
        <authorList>
            <person name="Goeker M."/>
        </authorList>
    </citation>
    <scope>NUCLEOTIDE SEQUENCE [LARGE SCALE GENOMIC DNA]</scope>
    <source>
        <strain evidence="2 3">DSM 29486</strain>
    </source>
</reference>
<feature type="transmembrane region" description="Helical" evidence="1">
    <location>
        <begin position="151"/>
        <end position="173"/>
    </location>
</feature>
<keyword evidence="1" id="KW-1133">Transmembrane helix</keyword>
<feature type="transmembrane region" description="Helical" evidence="1">
    <location>
        <begin position="95"/>
        <end position="116"/>
    </location>
</feature>
<accession>A0A4Q7PM55</accession>
<dbReference type="AlphaFoldDB" id="A0A4Q7PM55"/>
<name>A0A4Q7PM55_9FIRM</name>
<protein>
    <submittedName>
        <fullName evidence="2">Short repeat uncharacterized protein DUF308</fullName>
    </submittedName>
</protein>
<keyword evidence="1" id="KW-0472">Membrane</keyword>
<feature type="transmembrane region" description="Helical" evidence="1">
    <location>
        <begin position="123"/>
        <end position="145"/>
    </location>
</feature>
<feature type="transmembrane region" description="Helical" evidence="1">
    <location>
        <begin position="12"/>
        <end position="32"/>
    </location>
</feature>
<dbReference type="OrthoDB" id="1849688at2"/>
<organism evidence="2 3">
    <name type="scientific">Cuneatibacter caecimuris</name>
    <dbReference type="NCBI Taxonomy" id="1796618"/>
    <lineage>
        <taxon>Bacteria</taxon>
        <taxon>Bacillati</taxon>
        <taxon>Bacillota</taxon>
        <taxon>Clostridia</taxon>
        <taxon>Lachnospirales</taxon>
        <taxon>Lachnospiraceae</taxon>
        <taxon>Cuneatibacter</taxon>
    </lineage>
</organism>
<sequence>MFRFFWSRSASVWTACLYVFLGAMLLIFPGITGTVFCWFLAGGSLIYAAGRLFYYVSCRKKGCSSLKDLILGFSFFGFTLFCCFFPLTVLSILPMVLGIILLLDGVGKLPLLIAALQDRSPLTAALAISVLVPMFLGFLIAANPFDTAKTVIMFFGTALVADGVCDLGTAIYARRMPRNF</sequence>
<dbReference type="Pfam" id="PF03729">
    <property type="entry name" value="DUF308"/>
    <property type="match status" value="2"/>
</dbReference>
<gene>
    <name evidence="2" type="ORF">EV209_0089</name>
</gene>
<evidence type="ECO:0000256" key="1">
    <source>
        <dbReference type="SAM" id="Phobius"/>
    </source>
</evidence>
<dbReference type="InterPro" id="IPR005325">
    <property type="entry name" value="DUF308_memb"/>
</dbReference>
<keyword evidence="1" id="KW-0812">Transmembrane</keyword>
<feature type="transmembrane region" description="Helical" evidence="1">
    <location>
        <begin position="38"/>
        <end position="57"/>
    </location>
</feature>
<comment type="caution">
    <text evidence="2">The sequence shown here is derived from an EMBL/GenBank/DDBJ whole genome shotgun (WGS) entry which is preliminary data.</text>
</comment>
<dbReference type="RefSeq" id="WP_130431979.1">
    <property type="nucleotide sequence ID" value="NZ_SGXF01000001.1"/>
</dbReference>
<evidence type="ECO:0000313" key="3">
    <source>
        <dbReference type="Proteomes" id="UP000292927"/>
    </source>
</evidence>
<keyword evidence="3" id="KW-1185">Reference proteome</keyword>
<dbReference type="Proteomes" id="UP000292927">
    <property type="component" value="Unassembled WGS sequence"/>
</dbReference>
<dbReference type="EMBL" id="SGXF01000001">
    <property type="protein sequence ID" value="RZT01989.1"/>
    <property type="molecule type" value="Genomic_DNA"/>
</dbReference>
<proteinExistence type="predicted"/>
<feature type="transmembrane region" description="Helical" evidence="1">
    <location>
        <begin position="69"/>
        <end position="89"/>
    </location>
</feature>